<comment type="caution">
    <text evidence="2">The sequence shown here is derived from an EMBL/GenBank/DDBJ whole genome shotgun (WGS) entry which is preliminary data.</text>
</comment>
<feature type="compositionally biased region" description="Polar residues" evidence="1">
    <location>
        <begin position="48"/>
        <end position="65"/>
    </location>
</feature>
<feature type="compositionally biased region" description="Basic and acidic residues" evidence="1">
    <location>
        <begin position="107"/>
        <end position="125"/>
    </location>
</feature>
<dbReference type="EMBL" id="AVOT02074354">
    <property type="protein sequence ID" value="MBW0563539.1"/>
    <property type="molecule type" value="Genomic_DNA"/>
</dbReference>
<name>A0A9Q3PJ15_9BASI</name>
<accession>A0A9Q3PJ15</accession>
<evidence type="ECO:0000313" key="3">
    <source>
        <dbReference type="Proteomes" id="UP000765509"/>
    </source>
</evidence>
<feature type="compositionally biased region" description="Basic residues" evidence="1">
    <location>
        <begin position="147"/>
        <end position="160"/>
    </location>
</feature>
<evidence type="ECO:0000313" key="2">
    <source>
        <dbReference type="EMBL" id="MBW0563539.1"/>
    </source>
</evidence>
<keyword evidence="3" id="KW-1185">Reference proteome</keyword>
<evidence type="ECO:0000256" key="1">
    <source>
        <dbReference type="SAM" id="MobiDB-lite"/>
    </source>
</evidence>
<reference evidence="2" key="1">
    <citation type="submission" date="2021-03" db="EMBL/GenBank/DDBJ databases">
        <title>Draft genome sequence of rust myrtle Austropuccinia psidii MF-1, a brazilian biotype.</title>
        <authorList>
            <person name="Quecine M.C."/>
            <person name="Pachon D.M.R."/>
            <person name="Bonatelli M.L."/>
            <person name="Correr F.H."/>
            <person name="Franceschini L.M."/>
            <person name="Leite T.F."/>
            <person name="Margarido G.R.A."/>
            <person name="Almeida C.A."/>
            <person name="Ferrarezi J.A."/>
            <person name="Labate C.A."/>
        </authorList>
    </citation>
    <scope>NUCLEOTIDE SEQUENCE</scope>
    <source>
        <strain evidence="2">MF-1</strain>
    </source>
</reference>
<proteinExistence type="predicted"/>
<feature type="compositionally biased region" description="Basic and acidic residues" evidence="1">
    <location>
        <begin position="22"/>
        <end position="36"/>
    </location>
</feature>
<feature type="compositionally biased region" description="Polar residues" evidence="1">
    <location>
        <begin position="131"/>
        <end position="144"/>
    </location>
</feature>
<protein>
    <submittedName>
        <fullName evidence="2">Uncharacterized protein</fullName>
    </submittedName>
</protein>
<feature type="compositionally biased region" description="Basic and acidic residues" evidence="1">
    <location>
        <begin position="67"/>
        <end position="89"/>
    </location>
</feature>
<gene>
    <name evidence="2" type="ORF">O181_103254</name>
</gene>
<feature type="compositionally biased region" description="Polar residues" evidence="1">
    <location>
        <begin position="164"/>
        <end position="177"/>
    </location>
</feature>
<sequence length="194" mass="22140">VEVTTPSNQMDLDQDIQVINPKDKNVSPEEKDKWRMPELPPVPKGYLSTRTGLWQPNSKSGNFSQVLDRHHELISSSEEAHGARKDRGTFEGLDTHVLQRTSPTDKIVVEKLENVIRGPEGEIGPRKGKQPSGSSPSLHKCQTSPRKPQRPTRRARKRQRERQSPSGTSLTCRTTGFQRKRRQPWTMCSIWQEL</sequence>
<dbReference type="AlphaFoldDB" id="A0A9Q3PJ15"/>
<organism evidence="2 3">
    <name type="scientific">Austropuccinia psidii MF-1</name>
    <dbReference type="NCBI Taxonomy" id="1389203"/>
    <lineage>
        <taxon>Eukaryota</taxon>
        <taxon>Fungi</taxon>
        <taxon>Dikarya</taxon>
        <taxon>Basidiomycota</taxon>
        <taxon>Pucciniomycotina</taxon>
        <taxon>Pucciniomycetes</taxon>
        <taxon>Pucciniales</taxon>
        <taxon>Sphaerophragmiaceae</taxon>
        <taxon>Austropuccinia</taxon>
    </lineage>
</organism>
<feature type="non-terminal residue" evidence="2">
    <location>
        <position position="1"/>
    </location>
</feature>
<dbReference type="Proteomes" id="UP000765509">
    <property type="component" value="Unassembled WGS sequence"/>
</dbReference>
<feature type="region of interest" description="Disordered" evidence="1">
    <location>
        <begin position="22"/>
        <end position="182"/>
    </location>
</feature>